<proteinExistence type="predicted"/>
<dbReference type="Proteomes" id="UP000823775">
    <property type="component" value="Unassembled WGS sequence"/>
</dbReference>
<name>A0ABS8TDV4_DATST</name>
<dbReference type="EMBL" id="JACEIK010001466">
    <property type="protein sequence ID" value="MCD7469646.1"/>
    <property type="molecule type" value="Genomic_DNA"/>
</dbReference>
<accession>A0ABS8TDV4</accession>
<comment type="caution">
    <text evidence="1">The sequence shown here is derived from an EMBL/GenBank/DDBJ whole genome shotgun (WGS) entry which is preliminary data.</text>
</comment>
<keyword evidence="2" id="KW-1185">Reference proteome</keyword>
<sequence length="88" mass="10075">VVFSSPRAISGMFRRKLWNIYEPHVGTEHRSNFVSAILGPCLHAPIWHCVTPLGAWFCLHIVKVLAQMCLRDAIFYYAVELAPFDFVL</sequence>
<evidence type="ECO:0000313" key="1">
    <source>
        <dbReference type="EMBL" id="MCD7469646.1"/>
    </source>
</evidence>
<organism evidence="1 2">
    <name type="scientific">Datura stramonium</name>
    <name type="common">Jimsonweed</name>
    <name type="synonym">Common thornapple</name>
    <dbReference type="NCBI Taxonomy" id="4076"/>
    <lineage>
        <taxon>Eukaryota</taxon>
        <taxon>Viridiplantae</taxon>
        <taxon>Streptophyta</taxon>
        <taxon>Embryophyta</taxon>
        <taxon>Tracheophyta</taxon>
        <taxon>Spermatophyta</taxon>
        <taxon>Magnoliopsida</taxon>
        <taxon>eudicotyledons</taxon>
        <taxon>Gunneridae</taxon>
        <taxon>Pentapetalae</taxon>
        <taxon>asterids</taxon>
        <taxon>lamiids</taxon>
        <taxon>Solanales</taxon>
        <taxon>Solanaceae</taxon>
        <taxon>Solanoideae</taxon>
        <taxon>Datureae</taxon>
        <taxon>Datura</taxon>
    </lineage>
</organism>
<feature type="non-terminal residue" evidence="1">
    <location>
        <position position="88"/>
    </location>
</feature>
<gene>
    <name evidence="1" type="ORF">HAX54_008795</name>
</gene>
<feature type="non-terminal residue" evidence="1">
    <location>
        <position position="1"/>
    </location>
</feature>
<evidence type="ECO:0000313" key="2">
    <source>
        <dbReference type="Proteomes" id="UP000823775"/>
    </source>
</evidence>
<reference evidence="1 2" key="1">
    <citation type="journal article" date="2021" name="BMC Genomics">
        <title>Datura genome reveals duplications of psychoactive alkaloid biosynthetic genes and high mutation rate following tissue culture.</title>
        <authorList>
            <person name="Rajewski A."/>
            <person name="Carter-House D."/>
            <person name="Stajich J."/>
            <person name="Litt A."/>
        </authorList>
    </citation>
    <scope>NUCLEOTIDE SEQUENCE [LARGE SCALE GENOMIC DNA]</scope>
    <source>
        <strain evidence="1">AR-01</strain>
    </source>
</reference>
<protein>
    <submittedName>
        <fullName evidence="1">Uncharacterized protein</fullName>
    </submittedName>
</protein>